<keyword evidence="1" id="KW-1133">Transmembrane helix</keyword>
<feature type="transmembrane region" description="Helical" evidence="1">
    <location>
        <begin position="6"/>
        <end position="27"/>
    </location>
</feature>
<dbReference type="Pfam" id="PF05425">
    <property type="entry name" value="CopD"/>
    <property type="match status" value="1"/>
</dbReference>
<evidence type="ECO:0000259" key="2">
    <source>
        <dbReference type="Pfam" id="PF05425"/>
    </source>
</evidence>
<evidence type="ECO:0000313" key="5">
    <source>
        <dbReference type="Proteomes" id="UP000746741"/>
    </source>
</evidence>
<feature type="transmembrane region" description="Helical" evidence="1">
    <location>
        <begin position="89"/>
        <end position="109"/>
    </location>
</feature>
<reference evidence="3" key="3">
    <citation type="journal article" date="2021" name="Syst. Appl. Microbiol.">
        <title>Roseomonas hellenica sp. nov., isolated from roots of wild-growing Alkanna tinctoria.</title>
        <authorList>
            <person name="Rat A."/>
            <person name="Naranjo H.D."/>
            <person name="Lebbe L."/>
            <person name="Cnockaert M."/>
            <person name="Krigas N."/>
            <person name="Grigoriadou K."/>
            <person name="Maloupa E."/>
            <person name="Willems A."/>
        </authorList>
    </citation>
    <scope>NUCLEOTIDE SEQUENCE</scope>
    <source>
        <strain evidence="3">LMG 31161</strain>
    </source>
</reference>
<evidence type="ECO:0000313" key="3">
    <source>
        <dbReference type="EMBL" id="MBR0659304.1"/>
    </source>
</evidence>
<accession>A0A9X9WG44</accession>
<evidence type="ECO:0000313" key="6">
    <source>
        <dbReference type="Proteomes" id="UP001138708"/>
    </source>
</evidence>
<dbReference type="AlphaFoldDB" id="A0A9X9WG44"/>
<name>A0A9X9WG44_9PROT</name>
<reference evidence="4 5" key="2">
    <citation type="submission" date="2020-02" db="EMBL/GenBank/DDBJ databases">
        <authorList>
            <person name="Sun Q."/>
            <person name="Inoue M."/>
        </authorList>
    </citation>
    <scope>NUCLEOTIDE SEQUENCE [LARGE SCALE GENOMIC DNA]</scope>
    <source>
        <strain evidence="4 5">KCTC 22478</strain>
    </source>
</reference>
<reference evidence="3" key="1">
    <citation type="submission" date="2020-01" db="EMBL/GenBank/DDBJ databases">
        <authorList>
            <person name="Rat A."/>
        </authorList>
    </citation>
    <scope>NUCLEOTIDE SEQUENCE</scope>
    <source>
        <strain evidence="3">LMG 31161</strain>
    </source>
</reference>
<organism evidence="3 6">
    <name type="scientific">Neoroseomonas oryzicola</name>
    <dbReference type="NCBI Taxonomy" id="535904"/>
    <lineage>
        <taxon>Bacteria</taxon>
        <taxon>Pseudomonadati</taxon>
        <taxon>Pseudomonadota</taxon>
        <taxon>Alphaproteobacteria</taxon>
        <taxon>Acetobacterales</taxon>
        <taxon>Acetobacteraceae</taxon>
        <taxon>Neoroseomonas</taxon>
    </lineage>
</organism>
<dbReference type="Proteomes" id="UP000746741">
    <property type="component" value="Unassembled WGS sequence"/>
</dbReference>
<proteinExistence type="predicted"/>
<keyword evidence="1" id="KW-0812">Transmembrane</keyword>
<feature type="transmembrane region" description="Helical" evidence="1">
    <location>
        <begin position="130"/>
        <end position="151"/>
    </location>
</feature>
<feature type="domain" description="Copper resistance protein D" evidence="2">
    <location>
        <begin position="46"/>
        <end position="148"/>
    </location>
</feature>
<dbReference type="EMBL" id="JAAEDK010000015">
    <property type="protein sequence ID" value="MBR0659304.1"/>
    <property type="molecule type" value="Genomic_DNA"/>
</dbReference>
<keyword evidence="5" id="KW-1185">Reference proteome</keyword>
<comment type="caution">
    <text evidence="3">The sequence shown here is derived from an EMBL/GenBank/DDBJ whole genome shotgun (WGS) entry which is preliminary data.</text>
</comment>
<feature type="transmembrane region" description="Helical" evidence="1">
    <location>
        <begin position="54"/>
        <end position="77"/>
    </location>
</feature>
<dbReference type="EMBL" id="JAAVUP010000001">
    <property type="protein sequence ID" value="NKE15562.1"/>
    <property type="molecule type" value="Genomic_DNA"/>
</dbReference>
<sequence>MATILYVLHVLGAVLWVGGMAFAILVLRPAAHGVLEGPQRLALMQEVFRRFFRVLWHVVPIILLTGWTIFGLSYWGFGASVWHVHLMNLTGIVMTGVFLYVTMVPWKAMRAAIADGRTADAAAAMNRIRLGVTANLGIGVLTVAVAAWGRFGG</sequence>
<dbReference type="Proteomes" id="UP001138708">
    <property type="component" value="Unassembled WGS sequence"/>
</dbReference>
<protein>
    <recommendedName>
        <fullName evidence="2">Copper resistance protein D domain-containing protein</fullName>
    </recommendedName>
</protein>
<evidence type="ECO:0000313" key="4">
    <source>
        <dbReference type="EMBL" id="NKE15562.1"/>
    </source>
</evidence>
<dbReference type="InterPro" id="IPR008457">
    <property type="entry name" value="Cu-R_CopD_dom"/>
</dbReference>
<evidence type="ECO:0000256" key="1">
    <source>
        <dbReference type="SAM" id="Phobius"/>
    </source>
</evidence>
<keyword evidence="1" id="KW-0472">Membrane</keyword>
<dbReference type="GO" id="GO:0016020">
    <property type="term" value="C:membrane"/>
    <property type="evidence" value="ECO:0007669"/>
    <property type="project" value="InterPro"/>
</dbReference>
<gene>
    <name evidence="4" type="ORF">GWK15_01270</name>
    <name evidence="3" type="ORF">GXW75_08610</name>
</gene>
<dbReference type="RefSeq" id="WP_168038289.1">
    <property type="nucleotide sequence ID" value="NZ_JAAEDK010000015.1"/>
</dbReference>